<proteinExistence type="inferred from homology"/>
<dbReference type="SUPFAM" id="SSF51735">
    <property type="entry name" value="NAD(P)-binding Rossmann-fold domains"/>
    <property type="match status" value="1"/>
</dbReference>
<dbReference type="SUPFAM" id="SSF50129">
    <property type="entry name" value="GroES-like"/>
    <property type="match status" value="1"/>
</dbReference>
<dbReference type="RefSeq" id="WP_324716573.1">
    <property type="nucleotide sequence ID" value="NZ_CP141615.1"/>
</dbReference>
<evidence type="ECO:0000313" key="7">
    <source>
        <dbReference type="EMBL" id="WRP17302.1"/>
    </source>
</evidence>
<evidence type="ECO:0000256" key="1">
    <source>
        <dbReference type="ARBA" id="ARBA00022723"/>
    </source>
</evidence>
<keyword evidence="1 4" id="KW-0479">Metal-binding</keyword>
<sequence length="343" mass="36678">MKAAVYGGPGRVHLEDIQRPQVAANEVLVRVRVALICGTDVKTFLRGHHSFKPGDILGHEFTGIVEETGRDVTVCKPGDRVAVAPYVNCGYCFYCRQGLEDLCVDKSYISNGAFAEYVKLTEFHARKGLYILPPATSFVRGAFSEPLACVLNGVGDTGIEPADVVLIMGAGPMGLLHLLAAHLRGATRVVVSEPQAHRRAMASSLGAHAIHPEEASEVIMAYTEGRGADRVIVANAVPELVAAAMQLVRPGGRVTLFGGFASGTTVSIDPNRIHYGRVVLVGESGFAPLHFHRAADLLATGHDALPVERLVTHRFSLDDIREAFEVAASQQAVKVEIDVEGGE</sequence>
<evidence type="ECO:0000256" key="4">
    <source>
        <dbReference type="RuleBase" id="RU361277"/>
    </source>
</evidence>
<dbReference type="InterPro" id="IPR050129">
    <property type="entry name" value="Zn_alcohol_dh"/>
</dbReference>
<dbReference type="PROSITE" id="PS00059">
    <property type="entry name" value="ADH_ZINC"/>
    <property type="match status" value="1"/>
</dbReference>
<gene>
    <name evidence="7" type="ORF">U7230_14660</name>
</gene>
<dbReference type="Pfam" id="PF00107">
    <property type="entry name" value="ADH_zinc_N"/>
    <property type="match status" value="1"/>
</dbReference>
<evidence type="ECO:0000259" key="5">
    <source>
        <dbReference type="Pfam" id="PF00107"/>
    </source>
</evidence>
<evidence type="ECO:0000256" key="2">
    <source>
        <dbReference type="ARBA" id="ARBA00022833"/>
    </source>
</evidence>
<dbReference type="InterPro" id="IPR011032">
    <property type="entry name" value="GroES-like_sf"/>
</dbReference>
<dbReference type="InterPro" id="IPR013149">
    <property type="entry name" value="ADH-like_C"/>
</dbReference>
<dbReference type="Gene3D" id="3.90.180.10">
    <property type="entry name" value="Medium-chain alcohol dehydrogenases, catalytic domain"/>
    <property type="match status" value="1"/>
</dbReference>
<comment type="cofactor">
    <cofactor evidence="4">
        <name>Zn(2+)</name>
        <dbReference type="ChEBI" id="CHEBI:29105"/>
    </cofactor>
</comment>
<dbReference type="Proteomes" id="UP001332192">
    <property type="component" value="Chromosome"/>
</dbReference>
<evidence type="ECO:0000256" key="3">
    <source>
        <dbReference type="ARBA" id="ARBA00023002"/>
    </source>
</evidence>
<dbReference type="PANTHER" id="PTHR43401:SF2">
    <property type="entry name" value="L-THREONINE 3-DEHYDROGENASE"/>
    <property type="match status" value="1"/>
</dbReference>
<protein>
    <submittedName>
        <fullName evidence="7">Alcohol dehydrogenase catalytic domain-containing protein</fullName>
    </submittedName>
</protein>
<comment type="similarity">
    <text evidence="4">Belongs to the zinc-containing alcohol dehydrogenase family.</text>
</comment>
<keyword evidence="2 4" id="KW-0862">Zinc</keyword>
<organism evidence="7 8">
    <name type="scientific">Carboxydichorda subterranea</name>
    <dbReference type="NCBI Taxonomy" id="3109565"/>
    <lineage>
        <taxon>Bacteria</taxon>
        <taxon>Bacillati</taxon>
        <taxon>Bacillota</taxon>
        <taxon>Limnochordia</taxon>
        <taxon>Limnochordales</taxon>
        <taxon>Geochordaceae</taxon>
        <taxon>Carboxydichorda</taxon>
    </lineage>
</organism>
<evidence type="ECO:0000259" key="6">
    <source>
        <dbReference type="Pfam" id="PF08240"/>
    </source>
</evidence>
<name>A0ABZ1BZ12_9FIRM</name>
<feature type="domain" description="Alcohol dehydrogenase-like N-terminal" evidence="6">
    <location>
        <begin position="24"/>
        <end position="122"/>
    </location>
</feature>
<dbReference type="InterPro" id="IPR013154">
    <property type="entry name" value="ADH-like_N"/>
</dbReference>
<keyword evidence="8" id="KW-1185">Reference proteome</keyword>
<accession>A0ABZ1BZ12</accession>
<dbReference type="InterPro" id="IPR036291">
    <property type="entry name" value="NAD(P)-bd_dom_sf"/>
</dbReference>
<reference evidence="7 8" key="1">
    <citation type="journal article" date="2024" name="Front. Microbiol.">
        <title>Novel thermophilic genera Geochorda gen. nov. and Carboxydochorda gen. nov. from the deep terrestrial subsurface reveal the ecophysiological diversity in the class Limnochordia.</title>
        <authorList>
            <person name="Karnachuk O.V."/>
            <person name="Lukina A.P."/>
            <person name="Avakyan M.R."/>
            <person name="Kadnikov V.V."/>
            <person name="Begmatov S."/>
            <person name="Beletsky A.V."/>
            <person name="Vlasova K.G."/>
            <person name="Novikov A.A."/>
            <person name="Shcherbakova V.A."/>
            <person name="Mardanov A.V."/>
            <person name="Ravin N.V."/>
        </authorList>
    </citation>
    <scope>NUCLEOTIDE SEQUENCE [LARGE SCALE GENOMIC DNA]</scope>
    <source>
        <strain evidence="7 8">L945</strain>
    </source>
</reference>
<dbReference type="EMBL" id="CP141615">
    <property type="protein sequence ID" value="WRP17302.1"/>
    <property type="molecule type" value="Genomic_DNA"/>
</dbReference>
<feature type="domain" description="Alcohol dehydrogenase-like C-terminal" evidence="5">
    <location>
        <begin position="172"/>
        <end position="299"/>
    </location>
</feature>
<dbReference type="InterPro" id="IPR002328">
    <property type="entry name" value="ADH_Zn_CS"/>
</dbReference>
<evidence type="ECO:0000313" key="8">
    <source>
        <dbReference type="Proteomes" id="UP001332192"/>
    </source>
</evidence>
<dbReference type="Pfam" id="PF08240">
    <property type="entry name" value="ADH_N"/>
    <property type="match status" value="1"/>
</dbReference>
<dbReference type="Gene3D" id="3.40.50.720">
    <property type="entry name" value="NAD(P)-binding Rossmann-like Domain"/>
    <property type="match status" value="1"/>
</dbReference>
<dbReference type="PANTHER" id="PTHR43401">
    <property type="entry name" value="L-THREONINE 3-DEHYDROGENASE"/>
    <property type="match status" value="1"/>
</dbReference>
<keyword evidence="3" id="KW-0560">Oxidoreductase</keyword>